<keyword evidence="2" id="KW-0560">Oxidoreductase</keyword>
<dbReference type="InterPro" id="IPR029479">
    <property type="entry name" value="Nitroreductase"/>
</dbReference>
<evidence type="ECO:0000256" key="2">
    <source>
        <dbReference type="ARBA" id="ARBA00023002"/>
    </source>
</evidence>
<reference evidence="4 5" key="1">
    <citation type="journal article" date="2017" name="Front. Microbiol.">
        <title>Labilibaculum manganireducens gen. nov., sp. nov. and Labilibaculum filiforme sp. nov., Novel Bacteroidetes Isolated from Subsurface Sediments of the Baltic Sea.</title>
        <authorList>
            <person name="Vandieken V."/>
            <person name="Marshall I.P."/>
            <person name="Niemann H."/>
            <person name="Engelen B."/>
            <person name="Cypionka H."/>
        </authorList>
    </citation>
    <scope>NUCLEOTIDE SEQUENCE [LARGE SCALE GENOMIC DNA]</scope>
    <source>
        <strain evidence="4 5">59.10-2M</strain>
    </source>
</reference>
<protein>
    <submittedName>
        <fullName evidence="4">Nitroreductase</fullName>
    </submittedName>
</protein>
<dbReference type="Pfam" id="PF00881">
    <property type="entry name" value="Nitroreductase"/>
    <property type="match status" value="1"/>
</dbReference>
<evidence type="ECO:0000259" key="3">
    <source>
        <dbReference type="Pfam" id="PF00881"/>
    </source>
</evidence>
<sequence length="190" mass="22067">MLKELILRNRSYRRFYEEEKISLENIRHWIDLARMGASGRNGQTLKYQIVLSEKKRKEVFETLAWAGYLSDWAGPVEGERPAAYVIMLNDEELGKNYFSDDGIAVQNLLLGAVEMGFGGCIIRAFKEKELREVLQIPSNYKIIQVVALGKPKEVIVIDEMKNEDIKYWRDENQVHHVPKRKLEDLIIGDL</sequence>
<evidence type="ECO:0000256" key="1">
    <source>
        <dbReference type="ARBA" id="ARBA00007118"/>
    </source>
</evidence>
<evidence type="ECO:0000313" key="5">
    <source>
        <dbReference type="Proteomes" id="UP000233618"/>
    </source>
</evidence>
<organism evidence="4 5">
    <name type="scientific">Labilibaculum manganireducens</name>
    <dbReference type="NCBI Taxonomy" id="1940525"/>
    <lineage>
        <taxon>Bacteria</taxon>
        <taxon>Pseudomonadati</taxon>
        <taxon>Bacteroidota</taxon>
        <taxon>Bacteroidia</taxon>
        <taxon>Marinilabiliales</taxon>
        <taxon>Marinifilaceae</taxon>
        <taxon>Labilibaculum</taxon>
    </lineage>
</organism>
<evidence type="ECO:0000313" key="4">
    <source>
        <dbReference type="EMBL" id="PKQ69212.1"/>
    </source>
</evidence>
<feature type="domain" description="Nitroreductase" evidence="3">
    <location>
        <begin position="10"/>
        <end position="150"/>
    </location>
</feature>
<name>A0A2N3IFV8_9BACT</name>
<dbReference type="PANTHER" id="PTHR43673">
    <property type="entry name" value="NAD(P)H NITROREDUCTASE YDGI-RELATED"/>
    <property type="match status" value="1"/>
</dbReference>
<dbReference type="AlphaFoldDB" id="A0A2N3IFV8"/>
<dbReference type="Proteomes" id="UP000233618">
    <property type="component" value="Unassembled WGS sequence"/>
</dbReference>
<dbReference type="RefSeq" id="WP_101308257.1">
    <property type="nucleotide sequence ID" value="NZ_CAXXEE010000003.1"/>
</dbReference>
<dbReference type="CDD" id="cd02062">
    <property type="entry name" value="Nitro_FMN_reductase"/>
    <property type="match status" value="1"/>
</dbReference>
<accession>A0A2N3IFV8</accession>
<dbReference type="GO" id="GO:0016491">
    <property type="term" value="F:oxidoreductase activity"/>
    <property type="evidence" value="ECO:0007669"/>
    <property type="project" value="UniProtKB-KW"/>
</dbReference>
<keyword evidence="5" id="KW-1185">Reference proteome</keyword>
<dbReference type="SUPFAM" id="SSF55469">
    <property type="entry name" value="FMN-dependent nitroreductase-like"/>
    <property type="match status" value="1"/>
</dbReference>
<comment type="similarity">
    <text evidence="1">Belongs to the nitroreductase family.</text>
</comment>
<dbReference type="InterPro" id="IPR000415">
    <property type="entry name" value="Nitroreductase-like"/>
</dbReference>
<comment type="caution">
    <text evidence="4">The sequence shown here is derived from an EMBL/GenBank/DDBJ whole genome shotgun (WGS) entry which is preliminary data.</text>
</comment>
<gene>
    <name evidence="4" type="ORF">BZG01_02585</name>
</gene>
<dbReference type="Gene3D" id="3.40.109.10">
    <property type="entry name" value="NADH Oxidase"/>
    <property type="match status" value="1"/>
</dbReference>
<proteinExistence type="inferred from homology"/>
<dbReference type="Gene3D" id="2.20.180.10">
    <property type="entry name" value="putative fmn-dependent nitroreductase like domains"/>
    <property type="match status" value="1"/>
</dbReference>
<dbReference type="EMBL" id="MVDE01000002">
    <property type="protein sequence ID" value="PKQ69212.1"/>
    <property type="molecule type" value="Genomic_DNA"/>
</dbReference>
<dbReference type="InterPro" id="IPR023312">
    <property type="entry name" value="Put_nitroreductase_C_bac"/>
</dbReference>
<dbReference type="PANTHER" id="PTHR43673:SF10">
    <property type="entry name" value="NADH DEHYDROGENASE_NAD(P)H NITROREDUCTASE XCC3605-RELATED"/>
    <property type="match status" value="1"/>
</dbReference>